<reference evidence="2 3" key="1">
    <citation type="submission" date="2024-11" db="EMBL/GenBank/DDBJ databases">
        <title>Chromosome-level genome assembly of the freshwater bivalve Anodonta woodiana.</title>
        <authorList>
            <person name="Chen X."/>
        </authorList>
    </citation>
    <scope>NUCLEOTIDE SEQUENCE [LARGE SCALE GENOMIC DNA]</scope>
    <source>
        <strain evidence="2">MN2024</strain>
        <tissue evidence="2">Gills</tissue>
    </source>
</reference>
<dbReference type="PANTHER" id="PTHR45807">
    <property type="entry name" value="TYROSINE-PROTEIN KINASE HOPSCOTCH"/>
    <property type="match status" value="1"/>
</dbReference>
<proteinExistence type="predicted"/>
<dbReference type="InterPro" id="IPR000719">
    <property type="entry name" value="Prot_kinase_dom"/>
</dbReference>
<protein>
    <recommendedName>
        <fullName evidence="1">Protein kinase domain-containing protein</fullName>
    </recommendedName>
</protein>
<accession>A0ABD3W1M0</accession>
<dbReference type="InterPro" id="IPR041155">
    <property type="entry name" value="FERM_F1"/>
</dbReference>
<dbReference type="Pfam" id="PF07714">
    <property type="entry name" value="PK_Tyr_Ser-Thr"/>
    <property type="match status" value="3"/>
</dbReference>
<dbReference type="Gene3D" id="1.10.510.10">
    <property type="entry name" value="Transferase(Phosphotransferase) domain 1"/>
    <property type="match status" value="3"/>
</dbReference>
<name>A0ABD3W1M0_SINWO</name>
<evidence type="ECO:0000313" key="3">
    <source>
        <dbReference type="Proteomes" id="UP001634394"/>
    </source>
</evidence>
<dbReference type="InterPro" id="IPR051286">
    <property type="entry name" value="JAK"/>
</dbReference>
<feature type="domain" description="Protein kinase" evidence="1">
    <location>
        <begin position="1178"/>
        <end position="1441"/>
    </location>
</feature>
<dbReference type="InterPro" id="IPR008266">
    <property type="entry name" value="Tyr_kinase_AS"/>
</dbReference>
<dbReference type="Proteomes" id="UP001634394">
    <property type="component" value="Unassembled WGS sequence"/>
</dbReference>
<feature type="domain" description="Protein kinase" evidence="1">
    <location>
        <begin position="559"/>
        <end position="851"/>
    </location>
</feature>
<dbReference type="PANTHER" id="PTHR45807:SF7">
    <property type="entry name" value="TYROSINE-PROTEIN KINASE HOPSCOTCH"/>
    <property type="match status" value="1"/>
</dbReference>
<dbReference type="InterPro" id="IPR001245">
    <property type="entry name" value="Ser-Thr/Tyr_kinase_cat_dom"/>
</dbReference>
<dbReference type="PROSITE" id="PS00109">
    <property type="entry name" value="PROTEIN_KINASE_TYR"/>
    <property type="match status" value="2"/>
</dbReference>
<comment type="caution">
    <text evidence="2">The sequence shown here is derived from an EMBL/GenBank/DDBJ whole genome shotgun (WGS) entry which is preliminary data.</text>
</comment>
<sequence>MESSNLPLDIFVKDVKPKLFRVLRKQSVRKGSFESHFQADIRLYSDDEKFQVNVPVIQNYTTEFPQPTAEKICQDISNKIGILPLLSHLFGLRLVIKDGDSVWIRPQQMLGLLPLNGGNELHYRIRYVPNKDSIHKLAKLCIKAFEYLYYQLKFDMVHEQFSIGVEDRDNFEKFFRGLAVIDMLISLRLKTPDGNDSEDNIAYVQKNVEQYLPPSLCRKNLFDRIFKPLETEMIKKLEEVRRDYTPEKCSVHNLMMNNVGFLLASVPSVYIEKYETFKFSIIRHATEKEGVTKIKFQRKSKMVLTLDFRSDENHLPSLQLSEVNPNTHQEDTQLRYPLCNLLGLSFSMVESDTETWWKVNINLRMGQDQMVYFSTESACLSFLMMVEGYCRLCCDHYHSLCEDVAPAVFKEMMAIKAHGPISKQYASQKLWNSRYVNEDFYLLRQNPKTHDQYELLMRGPQPLTVKSLTLGVITRNNGMYKLAEEYKGYRSIKELIVCKIRDMKENDPIPSEIKLPFSGECCDDLYELLLGKVMTFNPQNNSERSDKKAVPEVINVSAVEYLDKLGKGEFTEVSKARVKKHGLVAVKQLSFITTAECERYKFHECLLKGFQTSLLLNGEPRFFITFYGLSLTSPAMMIMKYAELGNFADLLRSRQPSDPISIEDRLETCTQVARGLLYMEENMIIHGSMCCKNLMAFKQIDGEIIVKIADPGLVHFYNQLPLDHNVNMKRLPWLAIELYDDMTKVTMETDLYAYGVLIWEIMSDAAHPFDKPPLKDMSHDERKRYYISGGTLGIPSMLEIDTVQQDGPKIQQTLSSVNSGKKKLREIMQQCWNLREKNRPRPKQLLRELYLIMQAYGVYSNYPSESSGESSHYYYAQDDDSNDKNDSLILYARKGAQQDPSIYVLNHNVLMLHPQVKDYSTISAIQSQNPQHNVNGQPDGEDNVSQLAYQSLLENQSTSPMQCLQTPSTIRLLPEQSQDCFTSINVQFVTSHQQVLSTIGQMSTKKTTTLIPSTHLTVNFEDKLGNGFFASVYSGQMNGKEKVAIKIFKSMPNAVQSLIRKEAEVMSGLNYKNIVRFHGLCIKDNYLVMEYVAGGSLQTFLKRNENKIPAHHLSRFCVEICQGMEYLCQEKIIHCDLATKNVLLTENNMNGTIKIADFGLARILAKDKDYYRRKTETSMPIWYNDMGNFGQVKRGILGGQPVAIKCLKTNFSGGDDAKRFMREIELLHKANHPNIVRLLGILSGHKDLFVMEYMENGNLRNYLMDQKNEGCVPKQTQLLRILKDIAAGMEYLTSINILHGDLTASNILLTGDLQAKVSDFGLGKVFNEVPYQRSEKAKFHYKWCAPEVLKYRTFNKTSDVWSYGVLLWEVFTYGEEPNYGDSFSASSRNPQHRFTEKVINDVKLPKPADCPDKIYQEIMIRCWAMKSENRPLFSDIKETLLMILKLNFYITLSNTARHLIVH</sequence>
<dbReference type="InterPro" id="IPR011009">
    <property type="entry name" value="Kinase-like_dom_sf"/>
</dbReference>
<evidence type="ECO:0000313" key="2">
    <source>
        <dbReference type="EMBL" id="KAL3866647.1"/>
    </source>
</evidence>
<evidence type="ECO:0000259" key="1">
    <source>
        <dbReference type="PROSITE" id="PS50011"/>
    </source>
</evidence>
<gene>
    <name evidence="2" type="ORF">ACJMK2_043930</name>
</gene>
<dbReference type="EMBL" id="JBJQND010000009">
    <property type="protein sequence ID" value="KAL3866647.1"/>
    <property type="molecule type" value="Genomic_DNA"/>
</dbReference>
<dbReference type="CDD" id="cd00180">
    <property type="entry name" value="PKc"/>
    <property type="match status" value="1"/>
</dbReference>
<dbReference type="Pfam" id="PF18379">
    <property type="entry name" value="FERM_F1"/>
    <property type="match status" value="1"/>
</dbReference>
<dbReference type="PROSITE" id="PS50011">
    <property type="entry name" value="PROTEIN_KINASE_DOM"/>
    <property type="match status" value="2"/>
</dbReference>
<organism evidence="2 3">
    <name type="scientific">Sinanodonta woodiana</name>
    <name type="common">Chinese pond mussel</name>
    <name type="synonym">Anodonta woodiana</name>
    <dbReference type="NCBI Taxonomy" id="1069815"/>
    <lineage>
        <taxon>Eukaryota</taxon>
        <taxon>Metazoa</taxon>
        <taxon>Spiralia</taxon>
        <taxon>Lophotrochozoa</taxon>
        <taxon>Mollusca</taxon>
        <taxon>Bivalvia</taxon>
        <taxon>Autobranchia</taxon>
        <taxon>Heteroconchia</taxon>
        <taxon>Palaeoheterodonta</taxon>
        <taxon>Unionida</taxon>
        <taxon>Unionoidea</taxon>
        <taxon>Unionidae</taxon>
        <taxon>Unioninae</taxon>
        <taxon>Sinanodonta</taxon>
    </lineage>
</organism>
<keyword evidence="3" id="KW-1185">Reference proteome</keyword>
<dbReference type="CDD" id="cd00192">
    <property type="entry name" value="PTKc"/>
    <property type="match status" value="1"/>
</dbReference>
<dbReference type="SUPFAM" id="SSF56112">
    <property type="entry name" value="Protein kinase-like (PK-like)"/>
    <property type="match status" value="3"/>
</dbReference>
<dbReference type="PRINTS" id="PR00109">
    <property type="entry name" value="TYRKINASE"/>
</dbReference>